<dbReference type="GO" id="GO:0004523">
    <property type="term" value="F:RNA-DNA hybrid ribonuclease activity"/>
    <property type="evidence" value="ECO:0007669"/>
    <property type="project" value="InterPro"/>
</dbReference>
<dbReference type="PROSITE" id="PS00678">
    <property type="entry name" value="WD_REPEATS_1"/>
    <property type="match status" value="1"/>
</dbReference>
<reference evidence="6" key="1">
    <citation type="submission" date="2020-09" db="EMBL/GenBank/DDBJ databases">
        <title>Genome-Enabled Discovery of Anthraquinone Biosynthesis in Senna tora.</title>
        <authorList>
            <person name="Kang S.-H."/>
            <person name="Pandey R.P."/>
            <person name="Lee C.-M."/>
            <person name="Sim J.-S."/>
            <person name="Jeong J.-T."/>
            <person name="Choi B.-S."/>
            <person name="Jung M."/>
            <person name="Ginzburg D."/>
            <person name="Zhao K."/>
            <person name="Won S.Y."/>
            <person name="Oh T.-J."/>
            <person name="Yu Y."/>
            <person name="Kim N.-H."/>
            <person name="Lee O.R."/>
            <person name="Lee T.-H."/>
            <person name="Bashyal P."/>
            <person name="Kim T.-S."/>
            <person name="Lee W.-H."/>
            <person name="Kawkins C."/>
            <person name="Kim C.-K."/>
            <person name="Kim J.S."/>
            <person name="Ahn B.O."/>
            <person name="Rhee S.Y."/>
            <person name="Sohng J.K."/>
        </authorList>
    </citation>
    <scope>NUCLEOTIDE SEQUENCE</scope>
    <source>
        <tissue evidence="6">Leaf</tissue>
    </source>
</reference>
<evidence type="ECO:0000256" key="1">
    <source>
        <dbReference type="ARBA" id="ARBA00022574"/>
    </source>
</evidence>
<dbReference type="InterPro" id="IPR002156">
    <property type="entry name" value="RNaseH_domain"/>
</dbReference>
<organism evidence="6 7">
    <name type="scientific">Senna tora</name>
    <dbReference type="NCBI Taxonomy" id="362788"/>
    <lineage>
        <taxon>Eukaryota</taxon>
        <taxon>Viridiplantae</taxon>
        <taxon>Streptophyta</taxon>
        <taxon>Embryophyta</taxon>
        <taxon>Tracheophyta</taxon>
        <taxon>Spermatophyta</taxon>
        <taxon>Magnoliopsida</taxon>
        <taxon>eudicotyledons</taxon>
        <taxon>Gunneridae</taxon>
        <taxon>Pentapetalae</taxon>
        <taxon>rosids</taxon>
        <taxon>fabids</taxon>
        <taxon>Fabales</taxon>
        <taxon>Fabaceae</taxon>
        <taxon>Caesalpinioideae</taxon>
        <taxon>Cassia clade</taxon>
        <taxon>Senna</taxon>
    </lineage>
</organism>
<feature type="chain" id="PRO_5032528095" evidence="4">
    <location>
        <begin position="32"/>
        <end position="152"/>
    </location>
</feature>
<keyword evidence="7" id="KW-1185">Reference proteome</keyword>
<dbReference type="Pfam" id="PF00400">
    <property type="entry name" value="WD40"/>
    <property type="match status" value="1"/>
</dbReference>
<accession>A0A834T7Q0</accession>
<feature type="domain" description="RNase H type-1" evidence="5">
    <location>
        <begin position="86"/>
        <end position="117"/>
    </location>
</feature>
<dbReference type="Gene3D" id="2.130.10.10">
    <property type="entry name" value="YVTN repeat-like/Quinoprotein amine dehydrogenase"/>
    <property type="match status" value="1"/>
</dbReference>
<evidence type="ECO:0000256" key="3">
    <source>
        <dbReference type="PROSITE-ProRule" id="PRU00221"/>
    </source>
</evidence>
<dbReference type="GO" id="GO:0006355">
    <property type="term" value="P:regulation of DNA-templated transcription"/>
    <property type="evidence" value="ECO:0007669"/>
    <property type="project" value="InterPro"/>
</dbReference>
<name>A0A834T7Q0_9FABA</name>
<dbReference type="Proteomes" id="UP000634136">
    <property type="component" value="Unassembled WGS sequence"/>
</dbReference>
<evidence type="ECO:0000259" key="5">
    <source>
        <dbReference type="Pfam" id="PF13456"/>
    </source>
</evidence>
<dbReference type="GO" id="GO:0003676">
    <property type="term" value="F:nucleic acid binding"/>
    <property type="evidence" value="ECO:0007669"/>
    <property type="project" value="InterPro"/>
</dbReference>
<dbReference type="AlphaFoldDB" id="A0A834T7Q0"/>
<gene>
    <name evidence="6" type="ORF">G2W53_032400</name>
</gene>
<protein>
    <submittedName>
        <fullName evidence="6">Protein TOPLESS-like</fullName>
    </submittedName>
</protein>
<dbReference type="InterPro" id="IPR036322">
    <property type="entry name" value="WD40_repeat_dom_sf"/>
</dbReference>
<keyword evidence="1 3" id="KW-0853">WD repeat</keyword>
<proteinExistence type="predicted"/>
<feature type="repeat" description="WD" evidence="3">
    <location>
        <begin position="29"/>
        <end position="72"/>
    </location>
</feature>
<keyword evidence="2" id="KW-0677">Repeat</keyword>
<dbReference type="InterPro" id="IPR027728">
    <property type="entry name" value="Topless_fam"/>
</dbReference>
<evidence type="ECO:0000313" key="6">
    <source>
        <dbReference type="EMBL" id="KAF7811424.1"/>
    </source>
</evidence>
<dbReference type="EMBL" id="JAAIUW010000010">
    <property type="protein sequence ID" value="KAF7811424.1"/>
    <property type="molecule type" value="Genomic_DNA"/>
</dbReference>
<dbReference type="OrthoDB" id="1743797at2759"/>
<evidence type="ECO:0000256" key="2">
    <source>
        <dbReference type="ARBA" id="ARBA00022737"/>
    </source>
</evidence>
<dbReference type="PANTHER" id="PTHR44083">
    <property type="entry name" value="TOPLESS-RELATED PROTEIN 1-RELATED"/>
    <property type="match status" value="1"/>
</dbReference>
<sequence length="152" mass="16992">MSKSLPFEVVMLKSLLAYVFYSCSCSSEVEAHDGNVNVIAFSTVNKQFFVITCGDDKIVKVWDVTSGDKCYTFDGQDAPHKKEQVNCRSTLLNFTRVQICHTYREGNSCADSLAKDALLKRSPMASFSRMAFLADYHGVSFFRNVPCNSLLS</sequence>
<keyword evidence="4" id="KW-0732">Signal</keyword>
<dbReference type="SMART" id="SM00320">
    <property type="entry name" value="WD40"/>
    <property type="match status" value="1"/>
</dbReference>
<dbReference type="PROSITE" id="PS50082">
    <property type="entry name" value="WD_REPEATS_2"/>
    <property type="match status" value="1"/>
</dbReference>
<dbReference type="Pfam" id="PF13456">
    <property type="entry name" value="RVT_3"/>
    <property type="match status" value="1"/>
</dbReference>
<comment type="caution">
    <text evidence="6">The sequence shown here is derived from an EMBL/GenBank/DDBJ whole genome shotgun (WGS) entry which is preliminary data.</text>
</comment>
<dbReference type="PROSITE" id="PS50294">
    <property type="entry name" value="WD_REPEATS_REGION"/>
    <property type="match status" value="1"/>
</dbReference>
<dbReference type="InterPro" id="IPR001680">
    <property type="entry name" value="WD40_rpt"/>
</dbReference>
<dbReference type="PANTHER" id="PTHR44083:SF30">
    <property type="entry name" value="TOPLESS-LIKE PROTEIN"/>
    <property type="match status" value="1"/>
</dbReference>
<feature type="signal peptide" evidence="4">
    <location>
        <begin position="1"/>
        <end position="31"/>
    </location>
</feature>
<dbReference type="InterPro" id="IPR019775">
    <property type="entry name" value="WD40_repeat_CS"/>
</dbReference>
<dbReference type="InterPro" id="IPR015943">
    <property type="entry name" value="WD40/YVTN_repeat-like_dom_sf"/>
</dbReference>
<dbReference type="SUPFAM" id="SSF50978">
    <property type="entry name" value="WD40 repeat-like"/>
    <property type="match status" value="1"/>
</dbReference>
<evidence type="ECO:0000313" key="7">
    <source>
        <dbReference type="Proteomes" id="UP000634136"/>
    </source>
</evidence>
<evidence type="ECO:0000256" key="4">
    <source>
        <dbReference type="SAM" id="SignalP"/>
    </source>
</evidence>